<keyword evidence="2" id="KW-1185">Reference proteome</keyword>
<dbReference type="HOGENOM" id="CLU_3313297_0_0_4"/>
<dbReference type="PATRIC" id="fig|1032488.3.peg.401"/>
<dbReference type="AlphaFoldDB" id="G4CFR2"/>
<proteinExistence type="predicted"/>
<evidence type="ECO:0000313" key="1">
    <source>
        <dbReference type="EMBL" id="EGY53328.1"/>
    </source>
</evidence>
<comment type="caution">
    <text evidence="1">The sequence shown here is derived from an EMBL/GenBank/DDBJ whole genome shotgun (WGS) entry which is preliminary data.</text>
</comment>
<dbReference type="Proteomes" id="UP000003019">
    <property type="component" value="Unassembled WGS sequence"/>
</dbReference>
<protein>
    <submittedName>
        <fullName evidence="1">Uncharacterized protein</fullName>
    </submittedName>
</protein>
<organism evidence="1 2">
    <name type="scientific">Neisseria shayeganii 871</name>
    <dbReference type="NCBI Taxonomy" id="1032488"/>
    <lineage>
        <taxon>Bacteria</taxon>
        <taxon>Pseudomonadati</taxon>
        <taxon>Pseudomonadota</taxon>
        <taxon>Betaproteobacteria</taxon>
        <taxon>Neisseriales</taxon>
        <taxon>Neisseriaceae</taxon>
        <taxon>Neisseria</taxon>
    </lineage>
</organism>
<name>G4CFR2_9NEIS</name>
<dbReference type="STRING" id="1032488.HMPREF9371_0437"/>
<evidence type="ECO:0000313" key="2">
    <source>
        <dbReference type="Proteomes" id="UP000003019"/>
    </source>
</evidence>
<dbReference type="EMBL" id="AGAY01000017">
    <property type="protein sequence ID" value="EGY53328.1"/>
    <property type="molecule type" value="Genomic_DNA"/>
</dbReference>
<sequence length="39" mass="4378">MSLCQGVVWHRLKISGGLYRLLWAAGSLSAHLGRRRRAT</sequence>
<reference evidence="1 2" key="1">
    <citation type="submission" date="2011-05" db="EMBL/GenBank/DDBJ databases">
        <authorList>
            <person name="Muzny D."/>
            <person name="Qin X."/>
            <person name="Deng J."/>
            <person name="Jiang H."/>
            <person name="Liu Y."/>
            <person name="Qu J."/>
            <person name="Song X.-Z."/>
            <person name="Zhang L."/>
            <person name="Thornton R."/>
            <person name="Coyle M."/>
            <person name="Francisco L."/>
            <person name="Jackson L."/>
            <person name="Javaid M."/>
            <person name="Korchina V."/>
            <person name="Kovar C."/>
            <person name="Mata R."/>
            <person name="Mathew T."/>
            <person name="Ngo R."/>
            <person name="Nguyen L."/>
            <person name="Nguyen N."/>
            <person name="Okwuonu G."/>
            <person name="Ongeri F."/>
            <person name="Pham C."/>
            <person name="Simmons D."/>
            <person name="Wilczek-Boney K."/>
            <person name="Hale W."/>
            <person name="Jakkamsetti A."/>
            <person name="Pham P."/>
            <person name="Ruth R."/>
            <person name="San Lucas F."/>
            <person name="Warren J."/>
            <person name="Zhang J."/>
            <person name="Zhao Z."/>
            <person name="Zhou C."/>
            <person name="Zhu D."/>
            <person name="Lee S."/>
            <person name="Bess C."/>
            <person name="Blankenburg K."/>
            <person name="Forbes L."/>
            <person name="Fu Q."/>
            <person name="Gubbala S."/>
            <person name="Hirani K."/>
            <person name="Jayaseelan J.C."/>
            <person name="Lara F."/>
            <person name="Munidasa M."/>
            <person name="Palculict T."/>
            <person name="Patil S."/>
            <person name="Pu L.-L."/>
            <person name="Saada N."/>
            <person name="Tang L."/>
            <person name="Weissenberger G."/>
            <person name="Zhu Y."/>
            <person name="Hemphill L."/>
            <person name="Shang Y."/>
            <person name="Youmans B."/>
            <person name="Ayvaz T."/>
            <person name="Ross M."/>
            <person name="Santibanez J."/>
            <person name="Aqrawi P."/>
            <person name="Gross S."/>
            <person name="Joshi V."/>
            <person name="Fowler G."/>
            <person name="Nazareth L."/>
            <person name="Reid J."/>
            <person name="Worley K."/>
            <person name="Petrosino J."/>
            <person name="Highlander S."/>
            <person name="Gibbs R."/>
        </authorList>
    </citation>
    <scope>NUCLEOTIDE SEQUENCE [LARGE SCALE GENOMIC DNA]</scope>
    <source>
        <strain evidence="1 2">871</strain>
    </source>
</reference>
<gene>
    <name evidence="1" type="ORF">HMPREF9371_0437</name>
</gene>
<accession>G4CFR2</accession>